<evidence type="ECO:0000256" key="7">
    <source>
        <dbReference type="SAM" id="MobiDB-lite"/>
    </source>
</evidence>
<sequence length="892" mass="101262">MQVYYKTQTAYCFSANCATHGKSLDVIDFIMHKENISKHEAILKAKSMIQGEITKPAHTRESILARTFLYFRNGLQSSKTAKEYLSHRGLDKDMLEIGYNSGQFHHGKRKDESLIQKYLELGLLIDKNLTSSKGGKAYSIFAKNSLCFPLKDHQGNIISLYFRYADPVVSAQDLVRPVSATSQSVKSPAMPSSSPKHFYLKNRQGLYPCYPSADTKKIILCESIIDTASLLQLPEITAKYSLLALYGTNGMTEEHKTALKNLSSLEEIILFLDGDQAGKKATEKYSQELTNLLPNTKISSVDTPDDEDINSLLISHDDTAIFTHLLDARIPRARLALPDVSAQDIVHPASDHPSISDGRSDIDMPDISAMPDDISIVSAQDLVRPASDSSEVSIPSLQVDNPHSLLFTTPTAIYSIKGGLRTDLDSLKVTLVIENPGTTKKSRSKLDLYEDKQTEKVSREAGEKLHLRPDLIESDLSQLVDLLDEYRESQNPEDQQENKPVDIPSNTRSACMDFLSKPNLMQRINELIGKSGVVGEENNRLFLFGIASSYKMPETLHALIQGSSGSGKTHLLATIMDFMPEEDMISLTRVTESSLYNYGQNELKNKLIGIEDYDGLEEKAELAFRELQSKGMISSSTSGKNERTGEITGFVKTVYGPIASLSATTRGEIYEDNMSRCFIVAVDESHEQTLRIIQYQNNKSAGIINRQKEQEIRVFLRHCMRLLKPYDVVNRFANQIELPREAHKIRRLNDLFQSYVRQITLLNQYQRQKDDQGRLLTAKEDLQTAIEIMFDSIILKVDELDGSLRDFYEKLKEYVLNKGKDYEFEQREIRQKFRISKSQMQRHFINLMELEYITKSNIGIRNTYRYKISYWDNMELVKDKIKGNLYKQLNKL</sequence>
<evidence type="ECO:0000256" key="4">
    <source>
        <dbReference type="ARBA" id="ARBA00022695"/>
    </source>
</evidence>
<keyword evidence="5" id="KW-0235">DNA replication</keyword>
<organism evidence="9 10">
    <name type="scientific">Aureibacter tunicatorum</name>
    <dbReference type="NCBI Taxonomy" id="866807"/>
    <lineage>
        <taxon>Bacteria</taxon>
        <taxon>Pseudomonadati</taxon>
        <taxon>Bacteroidota</taxon>
        <taxon>Cytophagia</taxon>
        <taxon>Cytophagales</taxon>
        <taxon>Persicobacteraceae</taxon>
        <taxon>Aureibacter</taxon>
    </lineage>
</organism>
<evidence type="ECO:0000313" key="10">
    <source>
        <dbReference type="Proteomes" id="UP001185092"/>
    </source>
</evidence>
<dbReference type="Gene3D" id="3.90.980.10">
    <property type="entry name" value="DNA primase, catalytic core, N-terminal domain"/>
    <property type="match status" value="1"/>
</dbReference>
<feature type="domain" description="Toprim" evidence="8">
    <location>
        <begin position="216"/>
        <end position="304"/>
    </location>
</feature>
<reference evidence="9" key="1">
    <citation type="submission" date="2023-07" db="EMBL/GenBank/DDBJ databases">
        <title>Genomic Encyclopedia of Type Strains, Phase IV (KMG-IV): sequencing the most valuable type-strain genomes for metagenomic binning, comparative biology and taxonomic classification.</title>
        <authorList>
            <person name="Goeker M."/>
        </authorList>
    </citation>
    <scope>NUCLEOTIDE SEQUENCE</scope>
    <source>
        <strain evidence="9">DSM 26174</strain>
    </source>
</reference>
<dbReference type="InterPro" id="IPR034151">
    <property type="entry name" value="TOPRIM_DnaG_bac"/>
</dbReference>
<dbReference type="GO" id="GO:0003677">
    <property type="term" value="F:DNA binding"/>
    <property type="evidence" value="ECO:0007669"/>
    <property type="project" value="InterPro"/>
</dbReference>
<name>A0AAE4BVG8_9BACT</name>
<dbReference type="SUPFAM" id="SSF56731">
    <property type="entry name" value="DNA primase core"/>
    <property type="match status" value="1"/>
</dbReference>
<evidence type="ECO:0000259" key="8">
    <source>
        <dbReference type="PROSITE" id="PS50880"/>
    </source>
</evidence>
<dbReference type="GO" id="GO:0005737">
    <property type="term" value="C:cytoplasm"/>
    <property type="evidence" value="ECO:0007669"/>
    <property type="project" value="TreeGrafter"/>
</dbReference>
<dbReference type="CDD" id="cd03364">
    <property type="entry name" value="TOPRIM_DnaG_primases"/>
    <property type="match status" value="1"/>
</dbReference>
<dbReference type="Gene3D" id="3.90.580.10">
    <property type="entry name" value="Zinc finger, CHC2-type domain"/>
    <property type="match status" value="1"/>
</dbReference>
<dbReference type="InterPro" id="IPR036977">
    <property type="entry name" value="DNA_primase_Znf_CHC2"/>
</dbReference>
<dbReference type="GO" id="GO:0008270">
    <property type="term" value="F:zinc ion binding"/>
    <property type="evidence" value="ECO:0007669"/>
    <property type="project" value="InterPro"/>
</dbReference>
<protein>
    <submittedName>
        <fullName evidence="9">DNA primase/ABC-type dipeptide/oligopeptide/nickel transport system ATPase component</fullName>
    </submittedName>
</protein>
<evidence type="ECO:0000313" key="9">
    <source>
        <dbReference type="EMBL" id="MDR6242095.1"/>
    </source>
</evidence>
<feature type="compositionally biased region" description="Basic and acidic residues" evidence="7">
    <location>
        <begin position="488"/>
        <end position="500"/>
    </location>
</feature>
<dbReference type="EMBL" id="JAVDQD010000020">
    <property type="protein sequence ID" value="MDR6242095.1"/>
    <property type="molecule type" value="Genomic_DNA"/>
</dbReference>
<dbReference type="GO" id="GO:0006269">
    <property type="term" value="P:DNA replication, synthesis of primer"/>
    <property type="evidence" value="ECO:0007669"/>
    <property type="project" value="UniProtKB-KW"/>
</dbReference>
<dbReference type="InterPro" id="IPR050219">
    <property type="entry name" value="DnaG_primase"/>
</dbReference>
<dbReference type="PANTHER" id="PTHR30313">
    <property type="entry name" value="DNA PRIMASE"/>
    <property type="match status" value="1"/>
</dbReference>
<dbReference type="Gene3D" id="3.40.1360.10">
    <property type="match status" value="1"/>
</dbReference>
<dbReference type="PANTHER" id="PTHR30313:SF2">
    <property type="entry name" value="DNA PRIMASE"/>
    <property type="match status" value="1"/>
</dbReference>
<evidence type="ECO:0000256" key="1">
    <source>
        <dbReference type="ARBA" id="ARBA00022478"/>
    </source>
</evidence>
<dbReference type="GO" id="GO:0000428">
    <property type="term" value="C:DNA-directed RNA polymerase complex"/>
    <property type="evidence" value="ECO:0007669"/>
    <property type="project" value="UniProtKB-KW"/>
</dbReference>
<dbReference type="InterPro" id="IPR037068">
    <property type="entry name" value="DNA_primase_core_N_sf"/>
</dbReference>
<evidence type="ECO:0000256" key="3">
    <source>
        <dbReference type="ARBA" id="ARBA00022679"/>
    </source>
</evidence>
<dbReference type="Proteomes" id="UP001185092">
    <property type="component" value="Unassembled WGS sequence"/>
</dbReference>
<evidence type="ECO:0000256" key="2">
    <source>
        <dbReference type="ARBA" id="ARBA00022515"/>
    </source>
</evidence>
<dbReference type="GO" id="GO:0016779">
    <property type="term" value="F:nucleotidyltransferase activity"/>
    <property type="evidence" value="ECO:0007669"/>
    <property type="project" value="UniProtKB-KW"/>
</dbReference>
<dbReference type="GO" id="GO:1990077">
    <property type="term" value="C:primosome complex"/>
    <property type="evidence" value="ECO:0007669"/>
    <property type="project" value="UniProtKB-KW"/>
</dbReference>
<dbReference type="RefSeq" id="WP_309943476.1">
    <property type="nucleotide sequence ID" value="NZ_JAVDQD010000020.1"/>
</dbReference>
<accession>A0AAE4BVG8</accession>
<dbReference type="SMART" id="SM00493">
    <property type="entry name" value="TOPRIM"/>
    <property type="match status" value="1"/>
</dbReference>
<evidence type="ECO:0000256" key="5">
    <source>
        <dbReference type="ARBA" id="ARBA00022705"/>
    </source>
</evidence>
<dbReference type="PROSITE" id="PS50880">
    <property type="entry name" value="TOPRIM"/>
    <property type="match status" value="1"/>
</dbReference>
<keyword evidence="4" id="KW-0548">Nucleotidyltransferase</keyword>
<evidence type="ECO:0000256" key="6">
    <source>
        <dbReference type="ARBA" id="ARBA00023163"/>
    </source>
</evidence>
<keyword evidence="6" id="KW-0804">Transcription</keyword>
<keyword evidence="1" id="KW-0240">DNA-directed RNA polymerase</keyword>
<keyword evidence="2" id="KW-0639">Primosome</keyword>
<dbReference type="SUPFAM" id="SSF52540">
    <property type="entry name" value="P-loop containing nucleoside triphosphate hydrolases"/>
    <property type="match status" value="1"/>
</dbReference>
<comment type="caution">
    <text evidence="9">The sequence shown here is derived from an EMBL/GenBank/DDBJ whole genome shotgun (WGS) entry which is preliminary data.</text>
</comment>
<gene>
    <name evidence="9" type="ORF">HNQ88_005192</name>
</gene>
<keyword evidence="3" id="KW-0808">Transferase</keyword>
<keyword evidence="10" id="KW-1185">Reference proteome</keyword>
<dbReference type="Pfam" id="PF13155">
    <property type="entry name" value="Toprim_2"/>
    <property type="match status" value="1"/>
</dbReference>
<dbReference type="AlphaFoldDB" id="A0AAE4BVG8"/>
<proteinExistence type="predicted"/>
<dbReference type="InterPro" id="IPR006171">
    <property type="entry name" value="TOPRIM_dom"/>
</dbReference>
<feature type="region of interest" description="Disordered" evidence="7">
    <location>
        <begin position="488"/>
        <end position="507"/>
    </location>
</feature>
<dbReference type="InterPro" id="IPR027417">
    <property type="entry name" value="P-loop_NTPase"/>
</dbReference>